<protein>
    <submittedName>
        <fullName evidence="1">Uncharacterized protein</fullName>
    </submittedName>
</protein>
<sequence>MYPVSAPVTIRNQGMVLKLEEVVHDDEDYFNGETKEWC</sequence>
<accession>D9PZC2</accession>
<evidence type="ECO:0000313" key="1">
    <source>
        <dbReference type="EMBL" id="ADL18410.1"/>
    </source>
</evidence>
<name>D9PZC2_ACIS3</name>
<dbReference type="Proteomes" id="UP000000346">
    <property type="component" value="Chromosome"/>
</dbReference>
<dbReference type="EMBL" id="CP001742">
    <property type="protein sequence ID" value="ADL18410.1"/>
    <property type="molecule type" value="Genomic_DNA"/>
</dbReference>
<dbReference type="AlphaFoldDB" id="D9PZC2"/>
<reference evidence="1 2" key="1">
    <citation type="journal article" date="2010" name="Appl. Environ. Microbiol.">
        <title>The genome sequence of the crenarchaeon Acidilobus saccharovorans supports a new order, Acidilobales, and suggests an important ecological role in terrestrial acidic hot springs.</title>
        <authorList>
            <person name="Mardanov A.V."/>
            <person name="Svetlitchnyi V.A."/>
            <person name="Beletsky A.V."/>
            <person name="Prokofeva M.I."/>
            <person name="Bonch-Osmolovskaya E.A."/>
            <person name="Ravin N.V."/>
            <person name="Skryabin K.G."/>
        </authorList>
    </citation>
    <scope>NUCLEOTIDE SEQUENCE [LARGE SCALE GENOMIC DNA]</scope>
    <source>
        <strain evidence="2">DSM 16705 / JCM 18335 / VKM B-2471 / 345-15</strain>
    </source>
</reference>
<organism evidence="1 2">
    <name type="scientific">Acidilobus saccharovorans (strain DSM 16705 / JCM 18335 / VKM B-2471 / 345-15)</name>
    <dbReference type="NCBI Taxonomy" id="666510"/>
    <lineage>
        <taxon>Archaea</taxon>
        <taxon>Thermoproteota</taxon>
        <taxon>Thermoprotei</taxon>
        <taxon>Acidilobales</taxon>
        <taxon>Acidilobaceae</taxon>
        <taxon>Acidilobus</taxon>
    </lineage>
</organism>
<gene>
    <name evidence="1" type="ordered locus">ASAC_0001</name>
</gene>
<proteinExistence type="predicted"/>
<keyword evidence="2" id="KW-1185">Reference proteome</keyword>
<dbReference type="HOGENOM" id="CLU_3322745_0_0_2"/>
<evidence type="ECO:0000313" key="2">
    <source>
        <dbReference type="Proteomes" id="UP000000346"/>
    </source>
</evidence>
<dbReference type="KEGG" id="asc:ASAC_0001"/>
<dbReference type="InParanoid" id="D9PZC2"/>